<protein>
    <submittedName>
        <fullName evidence="2">Uncharacterized protein</fullName>
    </submittedName>
</protein>
<organism evidence="2 3">
    <name type="scientific">Kribbella speibonae</name>
    <dbReference type="NCBI Taxonomy" id="1572660"/>
    <lineage>
        <taxon>Bacteria</taxon>
        <taxon>Bacillati</taxon>
        <taxon>Actinomycetota</taxon>
        <taxon>Actinomycetes</taxon>
        <taxon>Propionibacteriales</taxon>
        <taxon>Kribbellaceae</taxon>
        <taxon>Kribbella</taxon>
    </lineage>
</organism>
<sequence>MRRALGVVAGLLFVGMAVLVFKQPSFVIKDDGEGAVHVSCGSLIAVGWPSDSAYLDDEGSTHWNEDVTTDRSLGTAGWLGIARECSERRDTYLAFAVIVASAANLAVLAAFMTGRRAALSGQLAA</sequence>
<keyword evidence="1" id="KW-0812">Transmembrane</keyword>
<evidence type="ECO:0000313" key="3">
    <source>
        <dbReference type="Proteomes" id="UP000294225"/>
    </source>
</evidence>
<comment type="caution">
    <text evidence="2">The sequence shown here is derived from an EMBL/GenBank/DDBJ whole genome shotgun (WGS) entry which is preliminary data.</text>
</comment>
<accession>A0A4R0IB34</accession>
<gene>
    <name evidence="2" type="ORF">E0H92_40585</name>
</gene>
<evidence type="ECO:0000313" key="2">
    <source>
        <dbReference type="EMBL" id="TCC30263.1"/>
    </source>
</evidence>
<dbReference type="AlphaFoldDB" id="A0A4R0IB34"/>
<proteinExistence type="predicted"/>
<reference evidence="2 3" key="1">
    <citation type="submission" date="2019-02" db="EMBL/GenBank/DDBJ databases">
        <title>Kribbella capetownensis sp. nov. and Kribbella speibonae sp. nov., isolated from soil.</title>
        <authorList>
            <person name="Curtis S.M."/>
            <person name="Norton I."/>
            <person name="Everest G.J."/>
            <person name="Meyers P.R."/>
        </authorList>
    </citation>
    <scope>NUCLEOTIDE SEQUENCE [LARGE SCALE GENOMIC DNA]</scope>
    <source>
        <strain evidence="2 3">YM55</strain>
    </source>
</reference>
<name>A0A4R0IB34_9ACTN</name>
<keyword evidence="1" id="KW-1133">Transmembrane helix</keyword>
<dbReference type="EMBL" id="SJKC01000008">
    <property type="protein sequence ID" value="TCC30263.1"/>
    <property type="molecule type" value="Genomic_DNA"/>
</dbReference>
<keyword evidence="1" id="KW-0472">Membrane</keyword>
<dbReference type="Proteomes" id="UP000294225">
    <property type="component" value="Unassembled WGS sequence"/>
</dbReference>
<dbReference type="RefSeq" id="WP_131500039.1">
    <property type="nucleotide sequence ID" value="NZ_SJKC01000008.1"/>
</dbReference>
<evidence type="ECO:0000256" key="1">
    <source>
        <dbReference type="SAM" id="Phobius"/>
    </source>
</evidence>
<feature type="transmembrane region" description="Helical" evidence="1">
    <location>
        <begin position="92"/>
        <end position="112"/>
    </location>
</feature>